<evidence type="ECO:0000313" key="2">
    <source>
        <dbReference type="EMBL" id="EGG49304.1"/>
    </source>
</evidence>
<protein>
    <submittedName>
        <fullName evidence="2">Uncharacterized protein</fullName>
    </submittedName>
</protein>
<comment type="caution">
    <text evidence="2">The sequence shown here is derived from an EMBL/GenBank/DDBJ whole genome shotgun (WGS) entry which is preliminary data.</text>
</comment>
<name>F3NAJ5_9ACTN</name>
<evidence type="ECO:0000256" key="1">
    <source>
        <dbReference type="SAM" id="MobiDB-lite"/>
    </source>
</evidence>
<accession>F3NAJ5</accession>
<keyword evidence="3" id="KW-1185">Reference proteome</keyword>
<organism evidence="2 3">
    <name type="scientific">Streptomyces griseoaurantiacus M045</name>
    <dbReference type="NCBI Taxonomy" id="996637"/>
    <lineage>
        <taxon>Bacteria</taxon>
        <taxon>Bacillati</taxon>
        <taxon>Actinomycetota</taxon>
        <taxon>Actinomycetes</taxon>
        <taxon>Kitasatosporales</taxon>
        <taxon>Streptomycetaceae</taxon>
        <taxon>Streptomyces</taxon>
        <taxon>Streptomyces aurantiacus group</taxon>
    </lineage>
</organism>
<proteinExistence type="predicted"/>
<dbReference type="AlphaFoldDB" id="F3NAJ5"/>
<feature type="compositionally biased region" description="Basic residues" evidence="1">
    <location>
        <begin position="9"/>
        <end position="21"/>
    </location>
</feature>
<dbReference type="EMBL" id="AEYX01000002">
    <property type="protein sequence ID" value="EGG49304.1"/>
    <property type="molecule type" value="Genomic_DNA"/>
</dbReference>
<dbReference type="STRING" id="996637.SGM_0379"/>
<feature type="region of interest" description="Disordered" evidence="1">
    <location>
        <begin position="1"/>
        <end position="51"/>
    </location>
</feature>
<gene>
    <name evidence="2" type="ORF">SGM_0379</name>
</gene>
<dbReference type="Proteomes" id="UP000003022">
    <property type="component" value="Unassembled WGS sequence"/>
</dbReference>
<evidence type="ECO:0000313" key="3">
    <source>
        <dbReference type="Proteomes" id="UP000003022"/>
    </source>
</evidence>
<sequence>MTAAAVSVQRRRGRPGTRRCARSGDGRTSAASAHRRTRVRVHGCTSVNPRP</sequence>
<reference evidence="2 3" key="1">
    <citation type="journal article" date="2011" name="J. Bacteriol.">
        <title>Draft genome sequence of the marine bacterium Streptomyces griseoaurantiacus M045, which produces novel manumycin-type antibiotics with a pABA core component.</title>
        <authorList>
            <person name="Li F."/>
            <person name="Jiang P."/>
            <person name="Zheng H."/>
            <person name="Wang S."/>
            <person name="Zhao G."/>
            <person name="Qin S."/>
            <person name="Liu Z."/>
        </authorList>
    </citation>
    <scope>NUCLEOTIDE SEQUENCE [LARGE SCALE GENOMIC DNA]</scope>
    <source>
        <strain evidence="2 3">M045</strain>
    </source>
</reference>